<dbReference type="RefSeq" id="WP_249492265.1">
    <property type="nucleotide sequence ID" value="NZ_JAMCCK010000044.1"/>
</dbReference>
<sequence length="98" mass="11082">MNRPRLLPWSENGKRVYLRASDPKGIISRLADEMEEAQLGAGREVLGAARVLLDDPDASRPELRFTATRLTECLFDALRVAESRGERLVDDEGEEEER</sequence>
<accession>A0ABT0P1T3</accession>
<proteinExistence type="predicted"/>
<protein>
    <submittedName>
        <fullName evidence="1">Uncharacterized protein</fullName>
    </submittedName>
</protein>
<name>A0ABT0P1T3_9ACTN</name>
<evidence type="ECO:0000313" key="1">
    <source>
        <dbReference type="EMBL" id="MCL3997396.1"/>
    </source>
</evidence>
<evidence type="ECO:0000313" key="2">
    <source>
        <dbReference type="Proteomes" id="UP001202052"/>
    </source>
</evidence>
<reference evidence="1 2" key="1">
    <citation type="submission" date="2022-05" db="EMBL/GenBank/DDBJ databases">
        <title>Genome Resource of Streptomyces lavenduligriseus GA1-1, a Strain with Broad-Spectrum Antifungal Activity against Phytopathogenic Fungi.</title>
        <authorList>
            <person name="Qi D."/>
        </authorList>
    </citation>
    <scope>NUCLEOTIDE SEQUENCE [LARGE SCALE GENOMIC DNA]</scope>
    <source>
        <strain evidence="1 2">GA1-1</strain>
    </source>
</reference>
<keyword evidence="2" id="KW-1185">Reference proteome</keyword>
<gene>
    <name evidence="1" type="ORF">M4438_28535</name>
</gene>
<comment type="caution">
    <text evidence="1">The sequence shown here is derived from an EMBL/GenBank/DDBJ whole genome shotgun (WGS) entry which is preliminary data.</text>
</comment>
<dbReference type="EMBL" id="JAMCCK010000044">
    <property type="protein sequence ID" value="MCL3997396.1"/>
    <property type="molecule type" value="Genomic_DNA"/>
</dbReference>
<dbReference type="Proteomes" id="UP001202052">
    <property type="component" value="Unassembled WGS sequence"/>
</dbReference>
<organism evidence="1 2">
    <name type="scientific">Streptomyces lavenduligriseus</name>
    <dbReference type="NCBI Taxonomy" id="67315"/>
    <lineage>
        <taxon>Bacteria</taxon>
        <taxon>Bacillati</taxon>
        <taxon>Actinomycetota</taxon>
        <taxon>Actinomycetes</taxon>
        <taxon>Kitasatosporales</taxon>
        <taxon>Streptomycetaceae</taxon>
        <taxon>Streptomyces</taxon>
    </lineage>
</organism>